<protein>
    <submittedName>
        <fullName evidence="1">Uncharacterized protein</fullName>
    </submittedName>
</protein>
<dbReference type="SUPFAM" id="SSF52540">
    <property type="entry name" value="P-loop containing nucleoside triphosphate hydrolases"/>
    <property type="match status" value="1"/>
</dbReference>
<dbReference type="EMBL" id="SUME01000005">
    <property type="protein sequence ID" value="TJZ59893.1"/>
    <property type="molecule type" value="Genomic_DNA"/>
</dbReference>
<evidence type="ECO:0000313" key="2">
    <source>
        <dbReference type="Proteomes" id="UP000306808"/>
    </source>
</evidence>
<proteinExistence type="predicted"/>
<dbReference type="InterPro" id="IPR027417">
    <property type="entry name" value="P-loop_NTPase"/>
</dbReference>
<dbReference type="OrthoDB" id="9805802at2"/>
<evidence type="ECO:0000313" key="1">
    <source>
        <dbReference type="EMBL" id="TJZ59893.1"/>
    </source>
</evidence>
<comment type="caution">
    <text evidence="1">The sequence shown here is derived from an EMBL/GenBank/DDBJ whole genome shotgun (WGS) entry which is preliminary data.</text>
</comment>
<accession>A0A4U0NYM4</accession>
<dbReference type="AlphaFoldDB" id="A0A4U0NYM4"/>
<keyword evidence="2" id="KW-1185">Reference proteome</keyword>
<dbReference type="Proteomes" id="UP000306808">
    <property type="component" value="Unassembled WGS sequence"/>
</dbReference>
<reference evidence="1 2" key="1">
    <citation type="submission" date="2019-04" db="EMBL/GenBank/DDBJ databases">
        <title>Sphingobacterium olei sp. nov., isolated from oil-contaminated soil.</title>
        <authorList>
            <person name="Liu B."/>
        </authorList>
    </citation>
    <scope>NUCLEOTIDE SEQUENCE [LARGE SCALE GENOMIC DNA]</scope>
    <source>
        <strain evidence="1 2">HAL-9</strain>
    </source>
</reference>
<gene>
    <name evidence="1" type="ORF">FAZ15_13440</name>
</gene>
<dbReference type="RefSeq" id="WP_136901834.1">
    <property type="nucleotide sequence ID" value="NZ_SUME01000005.1"/>
</dbReference>
<organism evidence="1 2">
    <name type="scientific">Sphingobacterium olei</name>
    <dbReference type="NCBI Taxonomy" id="2571155"/>
    <lineage>
        <taxon>Bacteria</taxon>
        <taxon>Pseudomonadati</taxon>
        <taxon>Bacteroidota</taxon>
        <taxon>Sphingobacteriia</taxon>
        <taxon>Sphingobacteriales</taxon>
        <taxon>Sphingobacteriaceae</taxon>
        <taxon>Sphingobacterium</taxon>
    </lineage>
</organism>
<sequence length="86" mass="9673">MPLRKIIKRKIVNIEGAVEGTIEGAIEGTRNINFGDLTLFVGPHASGKSILLQMIKLLVDKDHIRRTTEQYGSSRFTKNTIDYRST</sequence>
<name>A0A4U0NYM4_9SPHI</name>